<evidence type="ECO:0000259" key="1">
    <source>
        <dbReference type="Pfam" id="PF18701"/>
    </source>
</evidence>
<dbReference type="InterPro" id="IPR040676">
    <property type="entry name" value="DUF5641"/>
</dbReference>
<evidence type="ECO:0000313" key="2">
    <source>
        <dbReference type="EMBL" id="KFM73305.1"/>
    </source>
</evidence>
<dbReference type="OrthoDB" id="6436734at2759"/>
<dbReference type="EMBL" id="KK118571">
    <property type="protein sequence ID" value="KFM73305.1"/>
    <property type="molecule type" value="Genomic_DNA"/>
</dbReference>
<feature type="domain" description="DUF5641" evidence="1">
    <location>
        <begin position="1"/>
        <end position="41"/>
    </location>
</feature>
<gene>
    <name evidence="2" type="ORF">X975_15135</name>
</gene>
<dbReference type="Proteomes" id="UP000054359">
    <property type="component" value="Unassembled WGS sequence"/>
</dbReference>
<organism evidence="2 3">
    <name type="scientific">Stegodyphus mimosarum</name>
    <name type="common">African social velvet spider</name>
    <dbReference type="NCBI Taxonomy" id="407821"/>
    <lineage>
        <taxon>Eukaryota</taxon>
        <taxon>Metazoa</taxon>
        <taxon>Ecdysozoa</taxon>
        <taxon>Arthropoda</taxon>
        <taxon>Chelicerata</taxon>
        <taxon>Arachnida</taxon>
        <taxon>Araneae</taxon>
        <taxon>Araneomorphae</taxon>
        <taxon>Entelegynae</taxon>
        <taxon>Eresoidea</taxon>
        <taxon>Eresidae</taxon>
        <taxon>Stegodyphus</taxon>
    </lineage>
</organism>
<sequence length="47" mass="5449">MHWRLARVIRLIPGKDGKVRTVELKTQAGVLLRPIQRVFPLEVQLTD</sequence>
<evidence type="ECO:0000313" key="3">
    <source>
        <dbReference type="Proteomes" id="UP000054359"/>
    </source>
</evidence>
<reference evidence="2 3" key="1">
    <citation type="submission" date="2013-11" db="EMBL/GenBank/DDBJ databases">
        <title>Genome sequencing of Stegodyphus mimosarum.</title>
        <authorList>
            <person name="Bechsgaard J."/>
        </authorList>
    </citation>
    <scope>NUCLEOTIDE SEQUENCE [LARGE SCALE GENOMIC DNA]</scope>
</reference>
<protein>
    <recommendedName>
        <fullName evidence="1">DUF5641 domain-containing protein</fullName>
    </recommendedName>
</protein>
<feature type="non-terminal residue" evidence="2">
    <location>
        <position position="47"/>
    </location>
</feature>
<keyword evidence="3" id="KW-1185">Reference proteome</keyword>
<proteinExistence type="predicted"/>
<dbReference type="AlphaFoldDB" id="A0A087U7G6"/>
<name>A0A087U7G6_STEMI</name>
<accession>A0A087U7G6</accession>
<dbReference type="Pfam" id="PF18701">
    <property type="entry name" value="DUF5641"/>
    <property type="match status" value="1"/>
</dbReference>